<gene>
    <name evidence="1" type="ORF">BPA01_51610</name>
</gene>
<proteinExistence type="predicted"/>
<comment type="caution">
    <text evidence="1">The sequence shown here is derived from an EMBL/GenBank/DDBJ whole genome shotgun (WGS) entry which is preliminary data.</text>
</comment>
<evidence type="ECO:0000313" key="1">
    <source>
        <dbReference type="EMBL" id="GEB35581.1"/>
    </source>
</evidence>
<dbReference type="EMBL" id="BJMH01000046">
    <property type="protein sequence ID" value="GEB35581.1"/>
    <property type="molecule type" value="Genomic_DNA"/>
</dbReference>
<dbReference type="Proteomes" id="UP000316882">
    <property type="component" value="Unassembled WGS sequence"/>
</dbReference>
<dbReference type="GeneID" id="87611262"/>
<name>A0A4Y3PX60_BREPA</name>
<dbReference type="AlphaFoldDB" id="A0A4Y3PX60"/>
<reference evidence="1 2" key="1">
    <citation type="submission" date="2019-06" db="EMBL/GenBank/DDBJ databases">
        <title>Whole genome shotgun sequence of Brevibacillus parabrevis NBRC 12334.</title>
        <authorList>
            <person name="Hosoyama A."/>
            <person name="Uohara A."/>
            <person name="Ohji S."/>
            <person name="Ichikawa N."/>
        </authorList>
    </citation>
    <scope>NUCLEOTIDE SEQUENCE [LARGE SCALE GENOMIC DNA]</scope>
    <source>
        <strain evidence="1 2">NBRC 12334</strain>
    </source>
</reference>
<sequence length="173" mass="19304">MLKMKRLLAMVMTFALMLVGVAGFGASSNVAQAAKGDVVGVVVKRQIYHKSQWSQANWSQTDYEFYLMAPQARKFAKNYDTGYAEAAAEYLMGLIPTVGPYMAGIAVLTSIYDSDFGTEIRDRSERGPVKFTVTQNKYGKFYGPVTTWSGDVDRVKLGDTTYSTVVDYDYLYK</sequence>
<dbReference type="RefSeq" id="WP_063231731.1">
    <property type="nucleotide sequence ID" value="NZ_BJMH01000046.1"/>
</dbReference>
<accession>A0A4Y3PX60</accession>
<organism evidence="1 2">
    <name type="scientific">Brevibacillus parabrevis</name>
    <dbReference type="NCBI Taxonomy" id="54914"/>
    <lineage>
        <taxon>Bacteria</taxon>
        <taxon>Bacillati</taxon>
        <taxon>Bacillota</taxon>
        <taxon>Bacilli</taxon>
        <taxon>Bacillales</taxon>
        <taxon>Paenibacillaceae</taxon>
        <taxon>Brevibacillus</taxon>
    </lineage>
</organism>
<protein>
    <submittedName>
        <fullName evidence="1">Uncharacterized protein</fullName>
    </submittedName>
</protein>
<keyword evidence="2" id="KW-1185">Reference proteome</keyword>
<evidence type="ECO:0000313" key="2">
    <source>
        <dbReference type="Proteomes" id="UP000316882"/>
    </source>
</evidence>